<feature type="coiled-coil region" evidence="2">
    <location>
        <begin position="153"/>
        <end position="241"/>
    </location>
</feature>
<proteinExistence type="predicted"/>
<dbReference type="InterPro" id="IPR011105">
    <property type="entry name" value="Cell_wall_hydrolase_SleB"/>
</dbReference>
<evidence type="ECO:0000256" key="3">
    <source>
        <dbReference type="SAM" id="SignalP"/>
    </source>
</evidence>
<dbReference type="Pfam" id="PF07486">
    <property type="entry name" value="Hydrolase_2"/>
    <property type="match status" value="1"/>
</dbReference>
<dbReference type="SUPFAM" id="SSF57997">
    <property type="entry name" value="Tropomyosin"/>
    <property type="match status" value="1"/>
</dbReference>
<feature type="domain" description="Cell wall hydrolase SleB" evidence="4">
    <location>
        <begin position="285"/>
        <end position="379"/>
    </location>
</feature>
<evidence type="ECO:0000313" key="7">
    <source>
        <dbReference type="Proteomes" id="UP001546774"/>
    </source>
</evidence>
<feature type="domain" description="Peptidoglycan hydrolase PcsB coiled-coil" evidence="5">
    <location>
        <begin position="96"/>
        <end position="160"/>
    </location>
</feature>
<evidence type="ECO:0000256" key="1">
    <source>
        <dbReference type="ARBA" id="ARBA00022729"/>
    </source>
</evidence>
<dbReference type="InterPro" id="IPR042047">
    <property type="entry name" value="SleB_dom1"/>
</dbReference>
<evidence type="ECO:0000313" key="6">
    <source>
        <dbReference type="EMBL" id="MEQ2555100.1"/>
    </source>
</evidence>
<gene>
    <name evidence="6" type="ORF">WMO37_08795</name>
</gene>
<protein>
    <submittedName>
        <fullName evidence="6">Cell wall hydrolase</fullName>
    </submittedName>
</protein>
<dbReference type="Pfam" id="PF24568">
    <property type="entry name" value="CC_PcsB"/>
    <property type="match status" value="1"/>
</dbReference>
<dbReference type="Proteomes" id="UP001546774">
    <property type="component" value="Unassembled WGS sequence"/>
</dbReference>
<feature type="coiled-coil region" evidence="2">
    <location>
        <begin position="30"/>
        <end position="99"/>
    </location>
</feature>
<comment type="caution">
    <text evidence="6">The sequence shown here is derived from an EMBL/GenBank/DDBJ whole genome shotgun (WGS) entry which is preliminary data.</text>
</comment>
<organism evidence="6 7">
    <name type="scientific">Lachnospira intestinalis</name>
    <dbReference type="NCBI Taxonomy" id="3133158"/>
    <lineage>
        <taxon>Bacteria</taxon>
        <taxon>Bacillati</taxon>
        <taxon>Bacillota</taxon>
        <taxon>Clostridia</taxon>
        <taxon>Lachnospirales</taxon>
        <taxon>Lachnospiraceae</taxon>
        <taxon>Lachnospira</taxon>
    </lineage>
</organism>
<feature type="chain" id="PRO_5046121273" evidence="3">
    <location>
        <begin position="32"/>
        <end position="379"/>
    </location>
</feature>
<reference evidence="6" key="1">
    <citation type="submission" date="2024-03" db="EMBL/GenBank/DDBJ databases">
        <title>Human intestinal bacterial collection.</title>
        <authorList>
            <person name="Pauvert C."/>
            <person name="Hitch T.C.A."/>
            <person name="Clavel T."/>
        </authorList>
    </citation>
    <scope>NUCLEOTIDE SEQUENCE [LARGE SCALE GENOMIC DNA]</scope>
    <source>
        <strain evidence="6">CLA-AA-H89B</strain>
    </source>
</reference>
<dbReference type="InterPro" id="IPR057309">
    <property type="entry name" value="PcsB_CC"/>
</dbReference>
<evidence type="ECO:0000259" key="4">
    <source>
        <dbReference type="Pfam" id="PF07486"/>
    </source>
</evidence>
<sequence length="379" mass="41756">MNNKKKLKQFMICLCCVFCSTALTIPYLSYATTQDDLDNANRELESLKAQQQSLSADLSEIDSQLQSAGSRLSSLEEQIDDKQADVDALNEELLSLSQTMDEQYDSMKLRIRYMYERSSSDVIELLLTSQSMSELLLKSEYIYQLSQYDRDMLDEMEANYERQQAAKEQLDTEVSELSSLREAALNEQENLKTLLAKTQQDFDTSSNNVSEAEAAALAYEKKLEEEKLAQERAEAEAASRAAAAAGNNNSGNGDITSNINKTPISYDTSDLAMLAAIIECEAGNQSYEGKLAVGSVVVNRVNSPRFANSISGVIYASGQFTPVASGRFTIVLSRGASASCVQAAQEVLNGNVTINALYFHVYRSGIDTYGTVIGDHIFY</sequence>
<keyword evidence="6" id="KW-0378">Hydrolase</keyword>
<evidence type="ECO:0000259" key="5">
    <source>
        <dbReference type="Pfam" id="PF24568"/>
    </source>
</evidence>
<accession>A0ABV1H6K6</accession>
<name>A0ABV1H6K6_9FIRM</name>
<keyword evidence="2" id="KW-0175">Coiled coil</keyword>
<dbReference type="Gene3D" id="6.10.250.3150">
    <property type="match status" value="1"/>
</dbReference>
<evidence type="ECO:0000256" key="2">
    <source>
        <dbReference type="SAM" id="Coils"/>
    </source>
</evidence>
<dbReference type="EMBL" id="JBBMFS010000006">
    <property type="protein sequence ID" value="MEQ2555100.1"/>
    <property type="molecule type" value="Genomic_DNA"/>
</dbReference>
<keyword evidence="7" id="KW-1185">Reference proteome</keyword>
<keyword evidence="1 3" id="KW-0732">Signal</keyword>
<feature type="signal peptide" evidence="3">
    <location>
        <begin position="1"/>
        <end position="31"/>
    </location>
</feature>
<dbReference type="GO" id="GO:0016787">
    <property type="term" value="F:hydrolase activity"/>
    <property type="evidence" value="ECO:0007669"/>
    <property type="project" value="UniProtKB-KW"/>
</dbReference>
<dbReference type="Gene3D" id="1.10.10.2520">
    <property type="entry name" value="Cell wall hydrolase SleB, domain 1"/>
    <property type="match status" value="1"/>
</dbReference>